<feature type="binding site" description="axial binding residue" evidence="20">
    <location>
        <position position="188"/>
    </location>
    <ligand>
        <name>heme b</name>
        <dbReference type="ChEBI" id="CHEBI:60344"/>
        <label>1</label>
    </ligand>
    <ligandPart>
        <name>Fe</name>
        <dbReference type="ChEBI" id="CHEBI:18248"/>
    </ligandPart>
</feature>
<evidence type="ECO:0000256" key="3">
    <source>
        <dbReference type="ARBA" id="ARBA00004651"/>
    </source>
</evidence>
<feature type="transmembrane region" description="Helical" evidence="21">
    <location>
        <begin position="47"/>
        <end position="72"/>
    </location>
</feature>
<evidence type="ECO:0000256" key="14">
    <source>
        <dbReference type="ARBA" id="ARBA00023136"/>
    </source>
</evidence>
<evidence type="ECO:0000256" key="12">
    <source>
        <dbReference type="ARBA" id="ARBA00023004"/>
    </source>
</evidence>
<gene>
    <name evidence="23" type="primary">narX_2</name>
    <name evidence="23" type="ORF">JS278_03031</name>
</gene>
<evidence type="ECO:0000256" key="6">
    <source>
        <dbReference type="ARBA" id="ARBA00022617"/>
    </source>
</evidence>
<dbReference type="SUPFAM" id="SSF103501">
    <property type="entry name" value="Respiratory nitrate reductase 1 gamma chain"/>
    <property type="match status" value="1"/>
</dbReference>
<dbReference type="Pfam" id="PF02665">
    <property type="entry name" value="Nitrate_red_gam"/>
    <property type="match status" value="1"/>
</dbReference>
<evidence type="ECO:0000256" key="21">
    <source>
        <dbReference type="SAM" id="Phobius"/>
    </source>
</evidence>
<dbReference type="GO" id="GO:0019645">
    <property type="term" value="P:anaerobic electron transport chain"/>
    <property type="evidence" value="ECO:0007669"/>
    <property type="project" value="TreeGrafter"/>
</dbReference>
<dbReference type="GO" id="GO:0005886">
    <property type="term" value="C:plasma membrane"/>
    <property type="evidence" value="ECO:0007669"/>
    <property type="project" value="UniProtKB-SubCell"/>
</dbReference>
<feature type="transmembrane region" description="Helical" evidence="21">
    <location>
        <begin position="6"/>
        <end position="26"/>
    </location>
</feature>
<dbReference type="AlphaFoldDB" id="A0A344UY17"/>
<evidence type="ECO:0000256" key="7">
    <source>
        <dbReference type="ARBA" id="ARBA00022692"/>
    </source>
</evidence>
<keyword evidence="11 23" id="KW-0560">Oxidoreductase</keyword>
<dbReference type="Proteomes" id="UP000251995">
    <property type="component" value="Chromosome"/>
</dbReference>
<keyword evidence="14 21" id="KW-0472">Membrane</keyword>
<dbReference type="NCBIfam" id="TIGR00351">
    <property type="entry name" value="narI"/>
    <property type="match status" value="1"/>
</dbReference>
<evidence type="ECO:0000256" key="13">
    <source>
        <dbReference type="ARBA" id="ARBA00023063"/>
    </source>
</evidence>
<evidence type="ECO:0000313" key="24">
    <source>
        <dbReference type="Proteomes" id="UP000251995"/>
    </source>
</evidence>
<evidence type="ECO:0000256" key="10">
    <source>
        <dbReference type="ARBA" id="ARBA00022989"/>
    </source>
</evidence>
<comment type="cofactor">
    <cofactor evidence="2">
        <name>heme b</name>
        <dbReference type="ChEBI" id="CHEBI:60344"/>
    </cofactor>
</comment>
<proteinExistence type="inferred from homology"/>
<feature type="binding site" description="axial binding residue" evidence="20">
    <location>
        <position position="206"/>
    </location>
    <ligand>
        <name>heme b</name>
        <dbReference type="ChEBI" id="CHEBI:60344"/>
        <label>1</label>
    </ligand>
    <ligandPart>
        <name>Fe</name>
        <dbReference type="ChEBI" id="CHEBI:18248"/>
    </ligandPart>
</feature>
<evidence type="ECO:0000256" key="15">
    <source>
        <dbReference type="ARBA" id="ARBA00056200"/>
    </source>
</evidence>
<feature type="transmembrane region" description="Helical" evidence="21">
    <location>
        <begin position="187"/>
        <end position="208"/>
    </location>
</feature>
<keyword evidence="24" id="KW-1185">Reference proteome</keyword>
<comment type="similarity">
    <text evidence="16">In the central section; belongs to the NarJ/NarW family.</text>
</comment>
<dbReference type="InterPro" id="IPR003816">
    <property type="entry name" value="Nitrate_red_gam"/>
</dbReference>
<dbReference type="OrthoDB" id="9788113at2"/>
<evidence type="ECO:0000256" key="11">
    <source>
        <dbReference type="ARBA" id="ARBA00023002"/>
    </source>
</evidence>
<keyword evidence="7 21" id="KW-0812">Transmembrane</keyword>
<dbReference type="GO" id="GO:0046872">
    <property type="term" value="F:metal ion binding"/>
    <property type="evidence" value="ECO:0007669"/>
    <property type="project" value="UniProtKB-KW"/>
</dbReference>
<dbReference type="PANTHER" id="PTHR30598">
    <property type="entry name" value="NITRATE REDUCTASE PRIVATE CHAPERONE, REDOX ENZYME MATURATION PROTEIN REMP FAMILY"/>
    <property type="match status" value="1"/>
</dbReference>
<evidence type="ECO:0000256" key="17">
    <source>
        <dbReference type="ARBA" id="ARBA00061196"/>
    </source>
</evidence>
<dbReference type="InterPro" id="IPR051936">
    <property type="entry name" value="Heme-iron_electron_transfer"/>
</dbReference>
<dbReference type="InterPro" id="IPR023234">
    <property type="entry name" value="NarG-like_domain"/>
</dbReference>
<evidence type="ECO:0000259" key="22">
    <source>
        <dbReference type="Pfam" id="PF02665"/>
    </source>
</evidence>
<dbReference type="Gene3D" id="1.20.950.20">
    <property type="entry name" value="Transmembrane di-heme cytochromes, Chain C"/>
    <property type="match status" value="1"/>
</dbReference>
<feature type="binding site" description="axial binding residue" evidence="20">
    <location>
        <position position="66"/>
    </location>
    <ligand>
        <name>heme b</name>
        <dbReference type="ChEBI" id="CHEBI:60344"/>
        <label>2</label>
    </ligand>
    <ligandPart>
        <name>Fe</name>
        <dbReference type="ChEBI" id="CHEBI:18248"/>
    </ligandPart>
</feature>
<evidence type="ECO:0000256" key="16">
    <source>
        <dbReference type="ARBA" id="ARBA00061095"/>
    </source>
</evidence>
<dbReference type="GO" id="GO:0042128">
    <property type="term" value="P:nitrate assimilation"/>
    <property type="evidence" value="ECO:0007669"/>
    <property type="project" value="UniProtKB-KW"/>
</dbReference>
<name>A0A344UY17_9ACTN</name>
<dbReference type="RefSeq" id="WP_114045915.1">
    <property type="nucleotide sequence ID" value="NZ_CP025198.1"/>
</dbReference>
<feature type="transmembrane region" description="Helical" evidence="21">
    <location>
        <begin position="128"/>
        <end position="146"/>
    </location>
</feature>
<comment type="cofactor">
    <cofactor evidence="1">
        <name>Mo-bis(molybdopterin guanine dinucleotide)</name>
        <dbReference type="ChEBI" id="CHEBI:60539"/>
    </cofactor>
</comment>
<dbReference type="InterPro" id="IPR036197">
    <property type="entry name" value="NarG-like_sf"/>
</dbReference>
<evidence type="ECO:0000256" key="20">
    <source>
        <dbReference type="PIRSR" id="PIRSR603816-1"/>
    </source>
</evidence>
<evidence type="ECO:0000256" key="1">
    <source>
        <dbReference type="ARBA" id="ARBA00001942"/>
    </source>
</evidence>
<keyword evidence="5" id="KW-1003">Cell membrane</keyword>
<dbReference type="EMBL" id="CP025198">
    <property type="protein sequence ID" value="AXE40165.1"/>
    <property type="molecule type" value="Genomic_DNA"/>
</dbReference>
<dbReference type="GO" id="GO:0020037">
    <property type="term" value="F:heme binding"/>
    <property type="evidence" value="ECO:0007669"/>
    <property type="project" value="TreeGrafter"/>
</dbReference>
<evidence type="ECO:0000313" key="23">
    <source>
        <dbReference type="EMBL" id="AXE40165.1"/>
    </source>
</evidence>
<sequence length="238" mass="26622">MSTAELVLWVGMPYLSIVMLVGGLIWRYRSDQFGWTSRSSQWNEPAILRWASPLFHFGMLFVFLGHVIGLAIPESWTSAVGIPEGVYHYISMIPGTLAAVATLIGMAGLIYRRVVVKSVRLATTTMDIVMYTLLGIAVALGSWATIHQQIIGGGYDYRQTISPWFRTIPLFQPNPALMATVPLDYKLHIVAAMILFCVWPFTRLVHVLSAPVAYPTRPAIVYRSRDENLAAGPRRRGW</sequence>
<keyword evidence="9" id="KW-0249">Electron transport</keyword>
<keyword evidence="8" id="KW-0479">Metal-binding</keyword>
<keyword evidence="4" id="KW-0813">Transport</keyword>
<comment type="similarity">
    <text evidence="17">In the C-terminal section; belongs to the nitrate reductase gamma subunit family.</text>
</comment>
<organism evidence="23 24">
    <name type="scientific">Acidipropionibacterium virtanenii</name>
    <dbReference type="NCBI Taxonomy" id="2057246"/>
    <lineage>
        <taxon>Bacteria</taxon>
        <taxon>Bacillati</taxon>
        <taxon>Actinomycetota</taxon>
        <taxon>Actinomycetes</taxon>
        <taxon>Propionibacteriales</taxon>
        <taxon>Propionibacteriaceae</taxon>
        <taxon>Acidipropionibacterium</taxon>
    </lineage>
</organism>
<evidence type="ECO:0000256" key="5">
    <source>
        <dbReference type="ARBA" id="ARBA00022475"/>
    </source>
</evidence>
<feature type="domain" description="NarG-like" evidence="22">
    <location>
        <begin position="7"/>
        <end position="225"/>
    </location>
</feature>
<keyword evidence="10 21" id="KW-1133">Transmembrane helix</keyword>
<feature type="transmembrane region" description="Helical" evidence="21">
    <location>
        <begin position="92"/>
        <end position="116"/>
    </location>
</feature>
<evidence type="ECO:0000256" key="2">
    <source>
        <dbReference type="ARBA" id="ARBA00001970"/>
    </source>
</evidence>
<evidence type="ECO:0000256" key="18">
    <source>
        <dbReference type="ARBA" id="ARBA00061480"/>
    </source>
</evidence>
<accession>A0A344UY17</accession>
<feature type="binding site" description="axial binding residue" evidence="20">
    <location>
        <position position="56"/>
    </location>
    <ligand>
        <name>heme b</name>
        <dbReference type="ChEBI" id="CHEBI:60344"/>
        <label>1</label>
    </ligand>
    <ligandPart>
        <name>Fe</name>
        <dbReference type="ChEBI" id="CHEBI:18248"/>
    </ligandPart>
</feature>
<keyword evidence="13" id="KW-0534">Nitrate assimilation</keyword>
<comment type="function">
    <text evidence="15">Does not seem to have nitrate reductase activity.</text>
</comment>
<dbReference type="GO" id="GO:0009325">
    <property type="term" value="C:nitrate reductase complex"/>
    <property type="evidence" value="ECO:0007669"/>
    <property type="project" value="InterPro"/>
</dbReference>
<evidence type="ECO:0000256" key="4">
    <source>
        <dbReference type="ARBA" id="ARBA00022448"/>
    </source>
</evidence>
<reference evidence="23 24" key="1">
    <citation type="submission" date="2017-12" db="EMBL/GenBank/DDBJ databases">
        <title>The whole genome sequence of the Acidipropionibacterium virtanenii sp. nov. type strain JS278.</title>
        <authorList>
            <person name="Laine P."/>
            <person name="Deptula P."/>
            <person name="Varmanen P."/>
            <person name="Auvinen P."/>
        </authorList>
    </citation>
    <scope>NUCLEOTIDE SEQUENCE [LARGE SCALE GENOMIC DNA]</scope>
    <source>
        <strain evidence="23 24">JS278</strain>
    </source>
</reference>
<keyword evidence="12 20" id="KW-0408">Iron</keyword>
<dbReference type="FunFam" id="1.20.950.20:FF:000001">
    <property type="entry name" value="Respiratory nitrate reductase subunit gamma"/>
    <property type="match status" value="1"/>
</dbReference>
<evidence type="ECO:0000256" key="19">
    <source>
        <dbReference type="ARBA" id="ARBA00071287"/>
    </source>
</evidence>
<keyword evidence="6 20" id="KW-0349">Heme</keyword>
<dbReference type="GO" id="GO:0008940">
    <property type="term" value="F:nitrate reductase activity"/>
    <property type="evidence" value="ECO:0007669"/>
    <property type="project" value="InterPro"/>
</dbReference>
<protein>
    <recommendedName>
        <fullName evidence="19">Nitrate reductase-like protein NarX</fullName>
    </recommendedName>
</protein>
<evidence type="ECO:0000256" key="9">
    <source>
        <dbReference type="ARBA" id="ARBA00022982"/>
    </source>
</evidence>
<dbReference type="GO" id="GO:0009055">
    <property type="term" value="F:electron transfer activity"/>
    <property type="evidence" value="ECO:0007669"/>
    <property type="project" value="TreeGrafter"/>
</dbReference>
<dbReference type="KEGG" id="acij:JS278_03031"/>
<evidence type="ECO:0000256" key="8">
    <source>
        <dbReference type="ARBA" id="ARBA00022723"/>
    </source>
</evidence>
<comment type="subcellular location">
    <subcellularLocation>
        <location evidence="3">Cell membrane</location>
        <topology evidence="3">Multi-pass membrane protein</topology>
    </subcellularLocation>
</comment>
<dbReference type="PANTHER" id="PTHR30598:SF3">
    <property type="entry name" value="RESPIRATORY NITRATE REDUCTASE 1 GAMMA CHAIN"/>
    <property type="match status" value="1"/>
</dbReference>
<comment type="similarity">
    <text evidence="18">In the N-terminal section; belongs to the nitrate reductase alpha subunit family.</text>
</comment>